<dbReference type="Proteomes" id="UP000887566">
    <property type="component" value="Unplaced"/>
</dbReference>
<dbReference type="GO" id="GO:0006120">
    <property type="term" value="P:mitochondrial electron transport, NADH to ubiquinone"/>
    <property type="evidence" value="ECO:0007669"/>
    <property type="project" value="TreeGrafter"/>
</dbReference>
<keyword evidence="2" id="KW-1185">Reference proteome</keyword>
<dbReference type="Pfam" id="PF10276">
    <property type="entry name" value="zf-CHCC"/>
    <property type="match status" value="1"/>
</dbReference>
<dbReference type="FunFam" id="2.60.260.40:FF:000003">
    <property type="entry name" value="NADH dehydrogenase [ubiquinone] iron-sulfur protein 6, mitochondrial"/>
    <property type="match status" value="1"/>
</dbReference>
<protein>
    <submittedName>
        <fullName evidence="3">Zinc finger CHCC-type domain-containing protein</fullName>
    </submittedName>
</protein>
<proteinExistence type="predicted"/>
<sequence length="144" mass="16029">MASRALQLTLVRQRTTIVRSLASSAKSDSQIAPFPKPSTTPANQLQFDKVTHTGQAWDKEDYRLARFERAPKQVNPNIAMHLIAEQPPKGCEENVVWCDGGHAALGHPRVYINLDKPGNHACGYCGLRYYNLHVHQDGTEHNSA</sequence>
<dbReference type="WBParaSite" id="PSAMB.scaffold9136size5311.g32167.t1">
    <property type="protein sequence ID" value="PSAMB.scaffold9136size5311.g32167.t1"/>
    <property type="gene ID" value="PSAMB.scaffold9136size5311.g32167"/>
</dbReference>
<dbReference type="Gene3D" id="2.60.260.40">
    <property type="entry name" value="q5lls5 like domains"/>
    <property type="match status" value="1"/>
</dbReference>
<accession>A0A914XR43</accession>
<dbReference type="PANTHER" id="PTHR13156">
    <property type="entry name" value="NADH-UBIQUINONE OXIDOREDUCTASE 13 KD-A SUBUNIT"/>
    <property type="match status" value="1"/>
</dbReference>
<evidence type="ECO:0000313" key="2">
    <source>
        <dbReference type="Proteomes" id="UP000887566"/>
    </source>
</evidence>
<reference evidence="3" key="1">
    <citation type="submission" date="2022-11" db="UniProtKB">
        <authorList>
            <consortium name="WormBaseParasite"/>
        </authorList>
    </citation>
    <scope>IDENTIFICATION</scope>
</reference>
<organism evidence="2 3">
    <name type="scientific">Plectus sambesii</name>
    <dbReference type="NCBI Taxonomy" id="2011161"/>
    <lineage>
        <taxon>Eukaryota</taxon>
        <taxon>Metazoa</taxon>
        <taxon>Ecdysozoa</taxon>
        <taxon>Nematoda</taxon>
        <taxon>Chromadorea</taxon>
        <taxon>Plectida</taxon>
        <taxon>Plectina</taxon>
        <taxon>Plectoidea</taxon>
        <taxon>Plectidae</taxon>
        <taxon>Plectus</taxon>
    </lineage>
</organism>
<evidence type="ECO:0000259" key="1">
    <source>
        <dbReference type="Pfam" id="PF10276"/>
    </source>
</evidence>
<dbReference type="PANTHER" id="PTHR13156:SF0">
    <property type="entry name" value="NADH DEHYDROGENASE [UBIQUINONE] IRON-SULFUR PROTEIN 6, MITOCHONDRIAL"/>
    <property type="match status" value="1"/>
</dbReference>
<feature type="domain" description="Zinc finger CHCC-type" evidence="1">
    <location>
        <begin position="94"/>
        <end position="129"/>
    </location>
</feature>
<dbReference type="GO" id="GO:0005739">
    <property type="term" value="C:mitochondrion"/>
    <property type="evidence" value="ECO:0007669"/>
    <property type="project" value="GOC"/>
</dbReference>
<dbReference type="AlphaFoldDB" id="A0A914XR43"/>
<name>A0A914XR43_9BILA</name>
<dbReference type="InterPro" id="IPR019401">
    <property type="entry name" value="Znf_CHCC"/>
</dbReference>
<evidence type="ECO:0000313" key="3">
    <source>
        <dbReference type="WBParaSite" id="PSAMB.scaffold9136size5311.g32167.t1"/>
    </source>
</evidence>